<dbReference type="Proteomes" id="UP000014585">
    <property type="component" value="Unassembled WGS sequence"/>
</dbReference>
<feature type="compositionally biased region" description="Basic residues" evidence="1">
    <location>
        <begin position="100"/>
        <end position="109"/>
    </location>
</feature>
<dbReference type="AlphaFoldDB" id="S3IU86"/>
<evidence type="ECO:0000313" key="2">
    <source>
        <dbReference type="EMBL" id="EPF16560.1"/>
    </source>
</evidence>
<protein>
    <submittedName>
        <fullName evidence="2">Uncharacterized protein</fullName>
    </submittedName>
</protein>
<evidence type="ECO:0000256" key="1">
    <source>
        <dbReference type="SAM" id="MobiDB-lite"/>
    </source>
</evidence>
<sequence length="109" mass="12317">FPPDTFTVLCACRENRFTGERNIIMVTEVISLLTTVYANPKISHALAPALIVPLTPALSPKGRGGKRFRRTGERNRSGRIAPPFKSAFWQPQQNGWQARQGKRRRKLLC</sequence>
<comment type="caution">
    <text evidence="2">The sequence shown here is derived from an EMBL/GenBank/DDBJ whole genome shotgun (WGS) entry which is preliminary data.</text>
</comment>
<dbReference type="HOGENOM" id="CLU_2176237_0_0_6"/>
<feature type="region of interest" description="Disordered" evidence="1">
    <location>
        <begin position="60"/>
        <end position="84"/>
    </location>
</feature>
<feature type="non-terminal residue" evidence="2">
    <location>
        <position position="1"/>
    </location>
</feature>
<feature type="region of interest" description="Disordered" evidence="1">
    <location>
        <begin position="90"/>
        <end position="109"/>
    </location>
</feature>
<evidence type="ECO:0000313" key="3">
    <source>
        <dbReference type="Proteomes" id="UP000014585"/>
    </source>
</evidence>
<organism evidence="2 3">
    <name type="scientific">Cedecea davisae DSM 4568</name>
    <dbReference type="NCBI Taxonomy" id="566551"/>
    <lineage>
        <taxon>Bacteria</taxon>
        <taxon>Pseudomonadati</taxon>
        <taxon>Pseudomonadota</taxon>
        <taxon>Gammaproteobacteria</taxon>
        <taxon>Enterobacterales</taxon>
        <taxon>Enterobacteriaceae</taxon>
        <taxon>Cedecea</taxon>
    </lineage>
</organism>
<accession>S3IU86</accession>
<name>S3IU86_9ENTR</name>
<proteinExistence type="predicted"/>
<gene>
    <name evidence="2" type="ORF">HMPREF0201_02306</name>
</gene>
<reference evidence="2 3" key="1">
    <citation type="submission" date="2013-04" db="EMBL/GenBank/DDBJ databases">
        <authorList>
            <person name="Weinstock G."/>
            <person name="Sodergren E."/>
            <person name="Lobos E.A."/>
            <person name="Fulton L."/>
            <person name="Fulton R."/>
            <person name="Courtney L."/>
            <person name="Fronick C."/>
            <person name="O'Laughlin M."/>
            <person name="Godfrey J."/>
            <person name="Wilson R.M."/>
            <person name="Miner T."/>
            <person name="Farmer C."/>
            <person name="Delehaunty K."/>
            <person name="Cordes M."/>
            <person name="Minx P."/>
            <person name="Tomlinson C."/>
            <person name="Chen J."/>
            <person name="Wollam A."/>
            <person name="Pepin K.H."/>
            <person name="Palsikar V.B."/>
            <person name="Zhang X."/>
            <person name="Suruliraj S."/>
            <person name="Perna N.T."/>
            <person name="Plunkett G."/>
            <person name="Warren W."/>
            <person name="Mitreva M."/>
            <person name="Mardis E.R."/>
            <person name="Wilson R.K."/>
        </authorList>
    </citation>
    <scope>NUCLEOTIDE SEQUENCE [LARGE SCALE GENOMIC DNA]</scope>
    <source>
        <strain evidence="2 3">DSM 4568</strain>
    </source>
</reference>
<dbReference type="EMBL" id="ATDT01000021">
    <property type="protein sequence ID" value="EPF16560.1"/>
    <property type="molecule type" value="Genomic_DNA"/>
</dbReference>